<dbReference type="KEGG" id="shs:STEHIDRAFT_29275"/>
<dbReference type="Proteomes" id="UP000053927">
    <property type="component" value="Unassembled WGS sequence"/>
</dbReference>
<evidence type="ECO:0000313" key="1">
    <source>
        <dbReference type="EMBL" id="EIM79269.1"/>
    </source>
</evidence>
<evidence type="ECO:0000313" key="2">
    <source>
        <dbReference type="Proteomes" id="UP000053927"/>
    </source>
</evidence>
<dbReference type="RefSeq" id="XP_007311557.1">
    <property type="nucleotide sequence ID" value="XM_007311495.1"/>
</dbReference>
<dbReference type="GeneID" id="18804398"/>
<proteinExistence type="predicted"/>
<accession>R7RVT1</accession>
<dbReference type="OrthoDB" id="2669721at2759"/>
<protein>
    <submittedName>
        <fullName evidence="1">Uncharacterized protein</fullName>
    </submittedName>
</protein>
<keyword evidence="2" id="KW-1185">Reference proteome</keyword>
<feature type="non-terminal residue" evidence="1">
    <location>
        <position position="729"/>
    </location>
</feature>
<organism evidence="1 2">
    <name type="scientific">Stereum hirsutum (strain FP-91666)</name>
    <name type="common">White-rot fungus</name>
    <dbReference type="NCBI Taxonomy" id="721885"/>
    <lineage>
        <taxon>Eukaryota</taxon>
        <taxon>Fungi</taxon>
        <taxon>Dikarya</taxon>
        <taxon>Basidiomycota</taxon>
        <taxon>Agaricomycotina</taxon>
        <taxon>Agaricomycetes</taxon>
        <taxon>Russulales</taxon>
        <taxon>Stereaceae</taxon>
        <taxon>Stereum</taxon>
    </lineage>
</organism>
<reference evidence="2" key="1">
    <citation type="journal article" date="2012" name="Science">
        <title>The Paleozoic origin of enzymatic lignin decomposition reconstructed from 31 fungal genomes.</title>
        <authorList>
            <person name="Floudas D."/>
            <person name="Binder M."/>
            <person name="Riley R."/>
            <person name="Barry K."/>
            <person name="Blanchette R.A."/>
            <person name="Henrissat B."/>
            <person name="Martinez A.T."/>
            <person name="Otillar R."/>
            <person name="Spatafora J.W."/>
            <person name="Yadav J.S."/>
            <person name="Aerts A."/>
            <person name="Benoit I."/>
            <person name="Boyd A."/>
            <person name="Carlson A."/>
            <person name="Copeland A."/>
            <person name="Coutinho P.M."/>
            <person name="de Vries R.P."/>
            <person name="Ferreira P."/>
            <person name="Findley K."/>
            <person name="Foster B."/>
            <person name="Gaskell J."/>
            <person name="Glotzer D."/>
            <person name="Gorecki P."/>
            <person name="Heitman J."/>
            <person name="Hesse C."/>
            <person name="Hori C."/>
            <person name="Igarashi K."/>
            <person name="Jurgens J.A."/>
            <person name="Kallen N."/>
            <person name="Kersten P."/>
            <person name="Kohler A."/>
            <person name="Kuees U."/>
            <person name="Kumar T.K.A."/>
            <person name="Kuo A."/>
            <person name="LaButti K."/>
            <person name="Larrondo L.F."/>
            <person name="Lindquist E."/>
            <person name="Ling A."/>
            <person name="Lombard V."/>
            <person name="Lucas S."/>
            <person name="Lundell T."/>
            <person name="Martin R."/>
            <person name="McLaughlin D.J."/>
            <person name="Morgenstern I."/>
            <person name="Morin E."/>
            <person name="Murat C."/>
            <person name="Nagy L.G."/>
            <person name="Nolan M."/>
            <person name="Ohm R.A."/>
            <person name="Patyshakuliyeva A."/>
            <person name="Rokas A."/>
            <person name="Ruiz-Duenas F.J."/>
            <person name="Sabat G."/>
            <person name="Salamov A."/>
            <person name="Samejima M."/>
            <person name="Schmutz J."/>
            <person name="Slot J.C."/>
            <person name="St John F."/>
            <person name="Stenlid J."/>
            <person name="Sun H."/>
            <person name="Sun S."/>
            <person name="Syed K."/>
            <person name="Tsang A."/>
            <person name="Wiebenga A."/>
            <person name="Young D."/>
            <person name="Pisabarro A."/>
            <person name="Eastwood D.C."/>
            <person name="Martin F."/>
            <person name="Cullen D."/>
            <person name="Grigoriev I.V."/>
            <person name="Hibbett D.S."/>
        </authorList>
    </citation>
    <scope>NUCLEOTIDE SEQUENCE [LARGE SCALE GENOMIC DNA]</scope>
    <source>
        <strain evidence="2">FP-91666</strain>
    </source>
</reference>
<dbReference type="eggNOG" id="ENOG502SH1N">
    <property type="taxonomic scope" value="Eukaryota"/>
</dbReference>
<name>R7RVT1_STEHR</name>
<dbReference type="OMA" id="DYWKSYC"/>
<gene>
    <name evidence="1" type="ORF">STEHIDRAFT_29275</name>
</gene>
<feature type="non-terminal residue" evidence="1">
    <location>
        <position position="1"/>
    </location>
</feature>
<dbReference type="EMBL" id="JH687406">
    <property type="protein sequence ID" value="EIM79269.1"/>
    <property type="molecule type" value="Genomic_DNA"/>
</dbReference>
<dbReference type="AlphaFoldDB" id="R7RVT1"/>
<sequence>YIHALRNSSLDDSAMAEDDIERLRNPLEEEVTLNDPDERYAVDLYISLTDGDTSDESYTKARDAYHRHPNHSEILSLHSVKRKISDITGITSIIHDMCPNICHAYTGPLADLDNCQICGEPRRDDSGRPRLQFHTYPFGPQVQARYRSPKAAEEMHYLGREMEFVAERIRASGRLSQFDDICYGADVWEEYERGAIGPNDTLAILSMDGAQLYKNKESNCWIYIWILVNVSPLKRYKKAYIIPGAIIPGPGKPKLADSYIFPGLQHFIALQREGLTIWDASTSATFISRPYLLLATADAVGAPAFHGGVGHHGRRGCREGCIRIGRRKPDGSHYYAACLKPHGYAVEGCTHEDVDPANINYSTEEQLLESMKYLVASTNATEYQRRRLETGYTRPSIFWGMTRRSSLLRLFPGDIMHLLGLNIPDLFIHLWRGLFYCDTDLGDNKNTWEWVVLVGDVWKLLGKEIGEARRFFPGSFDRPPRNPAEKINSGYKCWEFIHLFYGILPGFLHGILPDLYWRHFCKLVTAARIIFQPKVHRTQLEFACHLLRQFSYEYEIIYVRRKISRLHFVPQCMHGLGHLSPSTIRIGPLPLSCQFPIERTIGDLGAELRQPSNPFANLAKRALRRAQVNGLKAMVPDLAPDKSIVSAIMPSQDLGDGYYLLHPRDTRVHLATPAETDAIMAFFTHIENHGVDSTNITRWARLRLPNGHVARTAWKEKANATTREARNVK</sequence>